<accession>A0A377HMN7</accession>
<organism evidence="1 2">
    <name type="scientific">Grimontia hollisae</name>
    <name type="common">Vibrio hollisae</name>
    <dbReference type="NCBI Taxonomy" id="673"/>
    <lineage>
        <taxon>Bacteria</taxon>
        <taxon>Pseudomonadati</taxon>
        <taxon>Pseudomonadota</taxon>
        <taxon>Gammaproteobacteria</taxon>
        <taxon>Vibrionales</taxon>
        <taxon>Vibrionaceae</taxon>
        <taxon>Grimontia</taxon>
    </lineage>
</organism>
<dbReference type="AlphaFoldDB" id="A0A377HMN7"/>
<proteinExistence type="predicted"/>
<evidence type="ECO:0000313" key="1">
    <source>
        <dbReference type="EMBL" id="STO57386.1"/>
    </source>
</evidence>
<dbReference type="Proteomes" id="UP000254512">
    <property type="component" value="Unassembled WGS sequence"/>
</dbReference>
<sequence>MPYQSPHQILLAQIIYFSEGKNTERLEFHDLSVDTQTFISVA</sequence>
<dbReference type="EMBL" id="UGHD01000002">
    <property type="protein sequence ID" value="STO57386.1"/>
    <property type="molecule type" value="Genomic_DNA"/>
</dbReference>
<protein>
    <submittedName>
        <fullName evidence="1">Uncharacterized protein</fullName>
    </submittedName>
</protein>
<gene>
    <name evidence="1" type="ORF">NCTC11645_01776</name>
</gene>
<reference evidence="1 2" key="1">
    <citation type="submission" date="2018-06" db="EMBL/GenBank/DDBJ databases">
        <authorList>
            <consortium name="Pathogen Informatics"/>
            <person name="Doyle S."/>
        </authorList>
    </citation>
    <scope>NUCLEOTIDE SEQUENCE [LARGE SCALE GENOMIC DNA]</scope>
    <source>
        <strain evidence="1 2">NCTC11645</strain>
    </source>
</reference>
<name>A0A377HMN7_GRIHO</name>
<evidence type="ECO:0000313" key="2">
    <source>
        <dbReference type="Proteomes" id="UP000254512"/>
    </source>
</evidence>